<name>A0ABU0XL20_9MICO</name>
<evidence type="ECO:0000256" key="1">
    <source>
        <dbReference type="ARBA" id="ARBA00008520"/>
    </source>
</evidence>
<dbReference type="PANTHER" id="PTHR30061:SF50">
    <property type="entry name" value="MALTOSE_MALTODEXTRIN-BINDING PERIPLASMIC PROTEIN"/>
    <property type="match status" value="1"/>
</dbReference>
<dbReference type="EMBL" id="JAVFCB010000011">
    <property type="protein sequence ID" value="MDQ4215527.1"/>
    <property type="molecule type" value="Genomic_DNA"/>
</dbReference>
<dbReference type="PANTHER" id="PTHR30061">
    <property type="entry name" value="MALTOSE-BINDING PERIPLASMIC PROTEIN"/>
    <property type="match status" value="1"/>
</dbReference>
<accession>A0ABU0XL20</accession>
<dbReference type="InterPro" id="IPR006059">
    <property type="entry name" value="SBP"/>
</dbReference>
<dbReference type="RefSeq" id="WP_308490478.1">
    <property type="nucleotide sequence ID" value="NZ_JAVFCB010000011.1"/>
</dbReference>
<gene>
    <name evidence="5" type="ORF">RBR11_16535</name>
</gene>
<keyword evidence="3 4" id="KW-0732">Signal</keyword>
<keyword evidence="6" id="KW-1185">Reference proteome</keyword>
<feature type="chain" id="PRO_5047139503" evidence="4">
    <location>
        <begin position="27"/>
        <end position="439"/>
    </location>
</feature>
<comment type="similarity">
    <text evidence="1">Belongs to the bacterial solute-binding protein 1 family.</text>
</comment>
<dbReference type="Proteomes" id="UP001230289">
    <property type="component" value="Unassembled WGS sequence"/>
</dbReference>
<dbReference type="SUPFAM" id="SSF53850">
    <property type="entry name" value="Periplasmic binding protein-like II"/>
    <property type="match status" value="1"/>
</dbReference>
<evidence type="ECO:0000313" key="5">
    <source>
        <dbReference type="EMBL" id="MDQ4215527.1"/>
    </source>
</evidence>
<sequence length="439" mass="46558">MAKIRKLAALAIAGALALSVAGCASAQGAPSGGASSGKGGTLTYWSMWKEGEAQQKVLASAIADFTKETGITVDVQWQGRDSVKKVVPTLNTNKVPDLIDSSFAKLAPVLAGTGQAKALTDAYGATVDGKKAGSLIPKAYLANDVITRKGESAPWMLPYSLTSDAIWFNAATHPELTAKAPSDWNGFVAELDKLKAANEVPIAIDGDVSGYNAYWYTAAIVHLAGPGSLKKISDDKTGKAWDKPEALKAAQMVQQLAAGGYFISGYNASKWPAQQQAWADNKAALIFNGTWIPTETQPYAAKGFQYSSFPFPTVGSNGKKVARADFIGFAVPAKAKNSANAQKFASFFLKKKYQDALGTDAKILPVRSDAATSSEMSTVKAALDSTHSFYVQNDGITSPGYAEKLLWPALDQLVLGKTTAEQFVANMKAGQIDYWKQNS</sequence>
<evidence type="ECO:0000256" key="3">
    <source>
        <dbReference type="ARBA" id="ARBA00022729"/>
    </source>
</evidence>
<keyword evidence="2" id="KW-0813">Transport</keyword>
<protein>
    <submittedName>
        <fullName evidence="5">ABC transporter substrate-binding protein</fullName>
    </submittedName>
</protein>
<comment type="caution">
    <text evidence="5">The sequence shown here is derived from an EMBL/GenBank/DDBJ whole genome shotgun (WGS) entry which is preliminary data.</text>
</comment>
<reference evidence="5 6" key="1">
    <citation type="submission" date="2023-08" db="EMBL/GenBank/DDBJ databases">
        <title>Microbacterium sp. nov., isolated from a waste landfill.</title>
        <authorList>
            <person name="Wen W."/>
        </authorList>
    </citation>
    <scope>NUCLEOTIDE SEQUENCE [LARGE SCALE GENOMIC DNA]</scope>
    <source>
        <strain evidence="5 6">ASV81</strain>
    </source>
</reference>
<dbReference type="Pfam" id="PF01547">
    <property type="entry name" value="SBP_bac_1"/>
    <property type="match status" value="1"/>
</dbReference>
<evidence type="ECO:0000256" key="2">
    <source>
        <dbReference type="ARBA" id="ARBA00022448"/>
    </source>
</evidence>
<evidence type="ECO:0000256" key="4">
    <source>
        <dbReference type="SAM" id="SignalP"/>
    </source>
</evidence>
<feature type="signal peptide" evidence="4">
    <location>
        <begin position="1"/>
        <end position="26"/>
    </location>
</feature>
<proteinExistence type="inferred from homology"/>
<dbReference type="PROSITE" id="PS51257">
    <property type="entry name" value="PROKAR_LIPOPROTEIN"/>
    <property type="match status" value="1"/>
</dbReference>
<organism evidence="5 6">
    <name type="scientific">Microbacterium capsulatum</name>
    <dbReference type="NCBI Taxonomy" id="3041921"/>
    <lineage>
        <taxon>Bacteria</taxon>
        <taxon>Bacillati</taxon>
        <taxon>Actinomycetota</taxon>
        <taxon>Actinomycetes</taxon>
        <taxon>Micrococcales</taxon>
        <taxon>Microbacteriaceae</taxon>
        <taxon>Microbacterium</taxon>
    </lineage>
</organism>
<evidence type="ECO:0000313" key="6">
    <source>
        <dbReference type="Proteomes" id="UP001230289"/>
    </source>
</evidence>
<dbReference type="Gene3D" id="3.40.190.10">
    <property type="entry name" value="Periplasmic binding protein-like II"/>
    <property type="match status" value="2"/>
</dbReference>